<keyword evidence="4" id="KW-1185">Reference proteome</keyword>
<dbReference type="InterPro" id="IPR013538">
    <property type="entry name" value="ASHA1/2-like_C"/>
</dbReference>
<comment type="caution">
    <text evidence="3">The sequence shown here is derived from an EMBL/GenBank/DDBJ whole genome shotgun (WGS) entry which is preliminary data.</text>
</comment>
<organism evidence="3 4">
    <name type="scientific">Isoptericola luteus</name>
    <dbReference type="NCBI Taxonomy" id="2879484"/>
    <lineage>
        <taxon>Bacteria</taxon>
        <taxon>Bacillati</taxon>
        <taxon>Actinomycetota</taxon>
        <taxon>Actinomycetes</taxon>
        <taxon>Micrococcales</taxon>
        <taxon>Promicromonosporaceae</taxon>
        <taxon>Isoptericola</taxon>
    </lineage>
</organism>
<comment type="similarity">
    <text evidence="1">Belongs to the AHA1 family.</text>
</comment>
<dbReference type="Gene3D" id="3.30.530.20">
    <property type="match status" value="1"/>
</dbReference>
<sequence>MSLDPLHREVLVSLPPPRAFRRFVDDVGAWWPLEAFSVFGAGGTVEFVEGRIVETGPSGETAVWGTVTESREPQALAFSWHPGRTDGEASHVRVTFTPTDDPAVTLVALEHGGWEVYPDPRASRESYGSGWVTVLGRLAGGESR</sequence>
<dbReference type="RefSeq" id="WP_225566465.1">
    <property type="nucleotide sequence ID" value="NZ_JAIXCQ010000012.1"/>
</dbReference>
<evidence type="ECO:0000259" key="2">
    <source>
        <dbReference type="Pfam" id="PF08327"/>
    </source>
</evidence>
<dbReference type="EMBL" id="JAIXCQ010000012">
    <property type="protein sequence ID" value="MCA5894731.1"/>
    <property type="molecule type" value="Genomic_DNA"/>
</dbReference>
<gene>
    <name evidence="3" type="ORF">LEP48_15430</name>
</gene>
<name>A0ABS7ZI71_9MICO</name>
<dbReference type="Pfam" id="PF08327">
    <property type="entry name" value="AHSA1"/>
    <property type="match status" value="1"/>
</dbReference>
<dbReference type="InterPro" id="IPR023393">
    <property type="entry name" value="START-like_dom_sf"/>
</dbReference>
<evidence type="ECO:0000313" key="3">
    <source>
        <dbReference type="EMBL" id="MCA5894731.1"/>
    </source>
</evidence>
<proteinExistence type="inferred from homology"/>
<evidence type="ECO:0000256" key="1">
    <source>
        <dbReference type="ARBA" id="ARBA00006817"/>
    </source>
</evidence>
<dbReference type="Proteomes" id="UP001319870">
    <property type="component" value="Unassembled WGS sequence"/>
</dbReference>
<protein>
    <submittedName>
        <fullName evidence="3">SRPBCC domain-containing protein</fullName>
    </submittedName>
</protein>
<reference evidence="3 4" key="1">
    <citation type="submission" date="2021-09" db="EMBL/GenBank/DDBJ databases">
        <title>Isoptericola luteus sp. nov., a novel bacterium isolated from Harbin, the capital city of Heilongjiang province.</title>
        <authorList>
            <person name="Li J."/>
        </authorList>
    </citation>
    <scope>NUCLEOTIDE SEQUENCE [LARGE SCALE GENOMIC DNA]</scope>
    <source>
        <strain evidence="3 4">NEAU-Y5</strain>
    </source>
</reference>
<dbReference type="SUPFAM" id="SSF55961">
    <property type="entry name" value="Bet v1-like"/>
    <property type="match status" value="1"/>
</dbReference>
<evidence type="ECO:0000313" key="4">
    <source>
        <dbReference type="Proteomes" id="UP001319870"/>
    </source>
</evidence>
<feature type="domain" description="Activator of Hsp90 ATPase homologue 1/2-like C-terminal" evidence="2">
    <location>
        <begin position="17"/>
        <end position="139"/>
    </location>
</feature>
<accession>A0ABS7ZI71</accession>